<dbReference type="InterPro" id="IPR001054">
    <property type="entry name" value="A/G_cyclase"/>
</dbReference>
<dbReference type="PROSITE" id="PS50125">
    <property type="entry name" value="GUANYLATE_CYCLASE_2"/>
    <property type="match status" value="1"/>
</dbReference>
<accession>A0ABX4E5S8</accession>
<comment type="caution">
    <text evidence="3">The sequence shown here is derived from an EMBL/GenBank/DDBJ whole genome shotgun (WGS) entry which is preliminary data.</text>
</comment>
<dbReference type="CDD" id="cd07302">
    <property type="entry name" value="CHD"/>
    <property type="match status" value="1"/>
</dbReference>
<dbReference type="Pfam" id="PF00211">
    <property type="entry name" value="Guanylate_cyc"/>
    <property type="match status" value="1"/>
</dbReference>
<sequence length="615" mass="69653">METMPKEKTYRFQKTYPLPRAEVWALLAETDHLNRVAGLFPVQFSEAQFADQAMFKYAEAKALGLVPTKWREYPFEWVKEERYSVERVYEEGPLERVLWTIECKDVFAEGGPCTEVTGTAHFTKRNVLGQAAISLVALPSLKKIVLSYLDQYISDNKNRIIKERPQEKASYPVDAQRLDRLLEQLRIIYPDKELIKKLEYHLVHTGDDEVLRMKPYHLAAKWSVARKEVRDLFLHATKIGLLTQSWELMCPNCRVPKKTASSLSEVKGQVHCDLCGVGYDLTFDRYVEMRFSIHPSIRSAMDYTYCLSGPMMSPHVFAQYRLKPHSSRQVYYPALPPEARLRTLKTNHTLDLVPGQDTSLACSSLGWERPAAGLSSQGGLLELKNESDEEQVVVFETTRWDENALTAADSTSSQLFRDLFSKEVIAPDQQIGVESLTMLFSDLRGSTAMYEQMGDARAYRQVHTHFDFLRRQIAEHNGGIVKTIGDSVMAAFYNPNDALRAGLAIQSESSAFNQEHGTDMVIKLGLCTGPTIAVNANDLLDYFGHTVNMAARIQQQSKGGDIMISAQEWERESFAEGAAGYHFDISKTHYKLSGIQREVELVRIHHISMSGSLAV</sequence>
<feature type="domain" description="Guanylate cyclase" evidence="2">
    <location>
        <begin position="437"/>
        <end position="554"/>
    </location>
</feature>
<dbReference type="Pfam" id="PF19363">
    <property type="entry name" value="DUF5939"/>
    <property type="match status" value="1"/>
</dbReference>
<keyword evidence="4" id="KW-1185">Reference proteome</keyword>
<dbReference type="InterPro" id="IPR050697">
    <property type="entry name" value="Adenylyl/Guanylyl_Cyclase_3/4"/>
</dbReference>
<reference evidence="4" key="1">
    <citation type="submission" date="2017-03" db="EMBL/GenBank/DDBJ databases">
        <title>Bacillus sp. V-88(T) DSM27956, whole genome shotgun sequencing project.</title>
        <authorList>
            <person name="Dastager S.G."/>
            <person name="Neurgaonkar P.S."/>
            <person name="Dharne M.S."/>
        </authorList>
    </citation>
    <scope>NUCLEOTIDE SEQUENCE [LARGE SCALE GENOMIC DNA]</scope>
    <source>
        <strain evidence="4">DSM 25145</strain>
    </source>
</reference>
<protein>
    <recommendedName>
        <fullName evidence="2">Guanylate cyclase domain-containing protein</fullName>
    </recommendedName>
</protein>
<dbReference type="EMBL" id="MWSK01000007">
    <property type="protein sequence ID" value="OXS75681.1"/>
    <property type="molecule type" value="Genomic_DNA"/>
</dbReference>
<dbReference type="SMART" id="SM00044">
    <property type="entry name" value="CYCc"/>
    <property type="match status" value="1"/>
</dbReference>
<dbReference type="SUPFAM" id="SSF55073">
    <property type="entry name" value="Nucleotide cyclase"/>
    <property type="match status" value="1"/>
</dbReference>
<evidence type="ECO:0000313" key="4">
    <source>
        <dbReference type="Proteomes" id="UP000215545"/>
    </source>
</evidence>
<comment type="similarity">
    <text evidence="1">Belongs to the adenylyl cyclase class-3 family.</text>
</comment>
<evidence type="ECO:0000313" key="3">
    <source>
        <dbReference type="EMBL" id="OXS75681.1"/>
    </source>
</evidence>
<dbReference type="PANTHER" id="PTHR43081">
    <property type="entry name" value="ADENYLATE CYCLASE, TERMINAL-DIFFERENTIATION SPECIFIC-RELATED"/>
    <property type="match status" value="1"/>
</dbReference>
<dbReference type="Gene3D" id="3.30.70.1230">
    <property type="entry name" value="Nucleotide cyclase"/>
    <property type="match status" value="1"/>
</dbReference>
<proteinExistence type="inferred from homology"/>
<name>A0ABX4E5S8_9BACI</name>
<dbReference type="Proteomes" id="UP000215545">
    <property type="component" value="Unassembled WGS sequence"/>
</dbReference>
<dbReference type="PANTHER" id="PTHR43081:SF19">
    <property type="entry name" value="PH-SENSITIVE ADENYLATE CYCLASE RV1264"/>
    <property type="match status" value="1"/>
</dbReference>
<dbReference type="InterPro" id="IPR029787">
    <property type="entry name" value="Nucleotide_cyclase"/>
</dbReference>
<evidence type="ECO:0000256" key="1">
    <source>
        <dbReference type="ARBA" id="ARBA00005381"/>
    </source>
</evidence>
<dbReference type="InterPro" id="IPR045983">
    <property type="entry name" value="GUC-dom-containing_N"/>
</dbReference>
<organism evidence="3 4">
    <name type="scientific">Domibacillus enclensis</name>
    <dbReference type="NCBI Taxonomy" id="1017273"/>
    <lineage>
        <taxon>Bacteria</taxon>
        <taxon>Bacillati</taxon>
        <taxon>Bacillota</taxon>
        <taxon>Bacilli</taxon>
        <taxon>Bacillales</taxon>
        <taxon>Bacillaceae</taxon>
        <taxon>Domibacillus</taxon>
    </lineage>
</organism>
<gene>
    <name evidence="3" type="ORF">B1B05_14185</name>
</gene>
<dbReference type="SUPFAM" id="SSF55961">
    <property type="entry name" value="Bet v1-like"/>
    <property type="match status" value="1"/>
</dbReference>
<evidence type="ECO:0000259" key="2">
    <source>
        <dbReference type="PROSITE" id="PS50125"/>
    </source>
</evidence>